<evidence type="ECO:0000259" key="9">
    <source>
        <dbReference type="Pfam" id="PF06429"/>
    </source>
</evidence>
<organism evidence="11 12">
    <name type="scientific">Noviherbaspirillum galbum</name>
    <dbReference type="NCBI Taxonomy" id="2709383"/>
    <lineage>
        <taxon>Bacteria</taxon>
        <taxon>Pseudomonadati</taxon>
        <taxon>Pseudomonadota</taxon>
        <taxon>Betaproteobacteria</taxon>
        <taxon>Burkholderiales</taxon>
        <taxon>Oxalobacteraceae</taxon>
        <taxon>Noviherbaspirillum</taxon>
    </lineage>
</organism>
<dbReference type="PANTHER" id="PTHR30435">
    <property type="entry name" value="FLAGELLAR PROTEIN"/>
    <property type="match status" value="1"/>
</dbReference>
<evidence type="ECO:0000259" key="10">
    <source>
        <dbReference type="Pfam" id="PF22692"/>
    </source>
</evidence>
<comment type="subunit">
    <text evidence="7">The basal body constitutes a major portion of the flagellar organelle and consists of four rings (L,P,S, and M) mounted on a central rod. The rod consists of about 26 subunits of FlgG in the distal portion, and FlgB, FlgC and FlgF are thought to build up the proximal portion of the rod with about 6 subunits each.</text>
</comment>
<dbReference type="RefSeq" id="WP_163966323.1">
    <property type="nucleotide sequence ID" value="NZ_JAAIVB010000065.1"/>
</dbReference>
<comment type="caution">
    <text evidence="11">The sequence shown here is derived from an EMBL/GenBank/DDBJ whole genome shotgun (WGS) entry which is preliminary data.</text>
</comment>
<protein>
    <recommendedName>
        <fullName evidence="3 6">Flagellar basal-body rod protein FlgG</fullName>
    </recommendedName>
    <alternativeName>
        <fullName evidence="5 7">Distal rod protein</fullName>
    </alternativeName>
</protein>
<evidence type="ECO:0000256" key="5">
    <source>
        <dbReference type="ARBA" id="ARBA00032912"/>
    </source>
</evidence>
<feature type="domain" description="Flagellar hook protein FlgE/F/G-like D1" evidence="10">
    <location>
        <begin position="94"/>
        <end position="156"/>
    </location>
</feature>
<name>A0A6B3SR70_9BURK</name>
<dbReference type="NCBIfam" id="TIGR03506">
    <property type="entry name" value="FlgEFG_subfam"/>
    <property type="match status" value="2"/>
</dbReference>
<evidence type="ECO:0000259" key="8">
    <source>
        <dbReference type="Pfam" id="PF00460"/>
    </source>
</evidence>
<dbReference type="InterPro" id="IPR037925">
    <property type="entry name" value="FlgE/F/G-like"/>
</dbReference>
<evidence type="ECO:0000256" key="3">
    <source>
        <dbReference type="ARBA" id="ARBA00017948"/>
    </source>
</evidence>
<dbReference type="AlphaFoldDB" id="A0A6B3SR70"/>
<dbReference type="NCBIfam" id="TIGR02488">
    <property type="entry name" value="flgG_G_neg"/>
    <property type="match status" value="1"/>
</dbReference>
<keyword evidence="11" id="KW-0282">Flagellum</keyword>
<accession>A0A6B3SR70</accession>
<keyword evidence="11" id="KW-0969">Cilium</keyword>
<dbReference type="PANTHER" id="PTHR30435:SF19">
    <property type="entry name" value="FLAGELLAR BASAL-BODY ROD PROTEIN FLGG"/>
    <property type="match status" value="1"/>
</dbReference>
<keyword evidence="4 7" id="KW-0975">Bacterial flagellum</keyword>
<evidence type="ECO:0000313" key="11">
    <source>
        <dbReference type="EMBL" id="NEX63018.1"/>
    </source>
</evidence>
<dbReference type="EMBL" id="JAAIVB010000065">
    <property type="protein sequence ID" value="NEX63018.1"/>
    <property type="molecule type" value="Genomic_DNA"/>
</dbReference>
<keyword evidence="12" id="KW-1185">Reference proteome</keyword>
<comment type="similarity">
    <text evidence="2 7">Belongs to the flagella basal body rod proteins family.</text>
</comment>
<comment type="subcellular location">
    <subcellularLocation>
        <location evidence="1 7">Bacterial flagellum basal body</location>
    </subcellularLocation>
</comment>
<dbReference type="Pfam" id="PF00460">
    <property type="entry name" value="Flg_bb_rod"/>
    <property type="match status" value="1"/>
</dbReference>
<dbReference type="GO" id="GO:0071978">
    <property type="term" value="P:bacterial-type flagellum-dependent swarming motility"/>
    <property type="evidence" value="ECO:0007669"/>
    <property type="project" value="TreeGrafter"/>
</dbReference>
<dbReference type="Pfam" id="PF22692">
    <property type="entry name" value="LlgE_F_G_D1"/>
    <property type="match status" value="1"/>
</dbReference>
<feature type="domain" description="Flagellar basal-body/hook protein C-terminal" evidence="9">
    <location>
        <begin position="213"/>
        <end position="258"/>
    </location>
</feature>
<dbReference type="InterPro" id="IPR020013">
    <property type="entry name" value="Flagellar_FlgE/F/G"/>
</dbReference>
<dbReference type="InterPro" id="IPR010930">
    <property type="entry name" value="Flg_bb/hook_C_dom"/>
</dbReference>
<evidence type="ECO:0000256" key="1">
    <source>
        <dbReference type="ARBA" id="ARBA00004117"/>
    </source>
</evidence>
<dbReference type="InterPro" id="IPR053967">
    <property type="entry name" value="LlgE_F_G-like_D1"/>
</dbReference>
<reference evidence="11 12" key="1">
    <citation type="submission" date="2020-02" db="EMBL/GenBank/DDBJ databases">
        <authorList>
            <person name="Kim M.K."/>
        </authorList>
    </citation>
    <scope>NUCLEOTIDE SEQUENCE [LARGE SCALE GENOMIC DNA]</scope>
    <source>
        <strain evidence="11 12">17J57-3</strain>
    </source>
</reference>
<dbReference type="InterPro" id="IPR012834">
    <property type="entry name" value="FlgG_G_neg"/>
</dbReference>
<dbReference type="SUPFAM" id="SSF117143">
    <property type="entry name" value="Flagellar hook protein flgE"/>
    <property type="match status" value="1"/>
</dbReference>
<dbReference type="Pfam" id="PF06429">
    <property type="entry name" value="Flg_bbr_C"/>
    <property type="match status" value="1"/>
</dbReference>
<evidence type="ECO:0000256" key="7">
    <source>
        <dbReference type="RuleBase" id="RU362116"/>
    </source>
</evidence>
<gene>
    <name evidence="11" type="primary">flgG</name>
    <name evidence="11" type="ORF">G3574_18195</name>
</gene>
<evidence type="ECO:0000256" key="2">
    <source>
        <dbReference type="ARBA" id="ARBA00009677"/>
    </source>
</evidence>
<evidence type="ECO:0000313" key="12">
    <source>
        <dbReference type="Proteomes" id="UP000482155"/>
    </source>
</evidence>
<feature type="domain" description="Flagellar basal body rod protein N-terminal" evidence="8">
    <location>
        <begin position="5"/>
        <end position="35"/>
    </location>
</feature>
<evidence type="ECO:0000256" key="6">
    <source>
        <dbReference type="NCBIfam" id="TIGR02488"/>
    </source>
</evidence>
<evidence type="ECO:0000256" key="4">
    <source>
        <dbReference type="ARBA" id="ARBA00023143"/>
    </source>
</evidence>
<dbReference type="GO" id="GO:0009426">
    <property type="term" value="C:bacterial-type flagellum basal body, distal rod"/>
    <property type="evidence" value="ECO:0007669"/>
    <property type="project" value="UniProtKB-UniRule"/>
</dbReference>
<sequence>MNDAIYIAATGMQMQQLNVDTIAGNLANVNTPNYRRSQVNFQELMARGIADATGADASQRAASVSRSNGVGLVSISRPLAAGELRKTDNPLDVAIRGDGFIEVEAPDGGVAYLRGGTLKVGKDGLLGTDAGMPLRPHVQVGQDAKDITIRADGAVLVRQSGQDQAYEVGRIELATFADAGGLDALGGNLYRATARSGEAIYARPGEETTASLAQGFLEASNVKLVDEMVNLMVAQRAYEINVKVIQASDDMLAMSNNLRR</sequence>
<dbReference type="Proteomes" id="UP000482155">
    <property type="component" value="Unassembled WGS sequence"/>
</dbReference>
<dbReference type="InterPro" id="IPR001444">
    <property type="entry name" value="Flag_bb_rod_N"/>
</dbReference>
<keyword evidence="11" id="KW-0966">Cell projection</keyword>
<proteinExistence type="inferred from homology"/>